<accession>A0A3P7MDT2</accession>
<gene>
    <name evidence="1" type="ORF">DILT_LOCUS11872</name>
</gene>
<keyword evidence="2" id="KW-1185">Reference proteome</keyword>
<dbReference type="AlphaFoldDB" id="A0A3P7MDT2"/>
<protein>
    <recommendedName>
        <fullName evidence="3">FERM domain-containing protein</fullName>
    </recommendedName>
</protein>
<evidence type="ECO:0000313" key="1">
    <source>
        <dbReference type="EMBL" id="VDN16041.1"/>
    </source>
</evidence>
<organism evidence="1 2">
    <name type="scientific">Dibothriocephalus latus</name>
    <name type="common">Fish tapeworm</name>
    <name type="synonym">Diphyllobothrium latum</name>
    <dbReference type="NCBI Taxonomy" id="60516"/>
    <lineage>
        <taxon>Eukaryota</taxon>
        <taxon>Metazoa</taxon>
        <taxon>Spiralia</taxon>
        <taxon>Lophotrochozoa</taxon>
        <taxon>Platyhelminthes</taxon>
        <taxon>Cestoda</taxon>
        <taxon>Eucestoda</taxon>
        <taxon>Diphyllobothriidea</taxon>
        <taxon>Diphyllobothriidae</taxon>
        <taxon>Dibothriocephalus</taxon>
    </lineage>
</organism>
<dbReference type="EMBL" id="UYRU01064453">
    <property type="protein sequence ID" value="VDN16041.1"/>
    <property type="molecule type" value="Genomic_DNA"/>
</dbReference>
<reference evidence="1 2" key="1">
    <citation type="submission" date="2018-11" db="EMBL/GenBank/DDBJ databases">
        <authorList>
            <consortium name="Pathogen Informatics"/>
        </authorList>
    </citation>
    <scope>NUCLEOTIDE SEQUENCE [LARGE SCALE GENOMIC DNA]</scope>
</reference>
<evidence type="ECO:0008006" key="3">
    <source>
        <dbReference type="Google" id="ProtNLM"/>
    </source>
</evidence>
<dbReference type="Proteomes" id="UP000281553">
    <property type="component" value="Unassembled WGS sequence"/>
</dbReference>
<name>A0A3P7MDT2_DIBLA</name>
<proteinExistence type="predicted"/>
<evidence type="ECO:0000313" key="2">
    <source>
        <dbReference type="Proteomes" id="UP000281553"/>
    </source>
</evidence>
<sequence length="154" mass="16732">MTPQFLRLVALFHRQLRGLVASRADLLFLRTAQKLASYGIELHRAAPDSCPCLRKLQPPSSALQPDVAVDRVRSSSDRASGAGTAFSRSAFDRRSLQQRPAQTASLPAAAFQRSLSLAFRTSNNPRSLQVCGALMILSVAVVDLSLWNRANSLG</sequence>